<evidence type="ECO:0000256" key="5">
    <source>
        <dbReference type="ARBA" id="ARBA00023136"/>
    </source>
</evidence>
<proteinExistence type="inferred from homology"/>
<reference evidence="8 9" key="1">
    <citation type="submission" date="2018-07" db="EMBL/GenBank/DDBJ databases">
        <title>Genomic Encyclopedia of Type Strains, Phase IV (KMG-IV): sequencing the most valuable type-strain genomes for metagenomic binning, comparative biology and taxonomic classification.</title>
        <authorList>
            <person name="Goeker M."/>
        </authorList>
    </citation>
    <scope>NUCLEOTIDE SEQUENCE [LARGE SCALE GENOMIC DNA]</scope>
    <source>
        <strain evidence="8 9">DSM 26725</strain>
    </source>
</reference>
<dbReference type="AlphaFoldDB" id="A0A3D9FK47"/>
<evidence type="ECO:0000256" key="7">
    <source>
        <dbReference type="SAM" id="Phobius"/>
    </source>
</evidence>
<dbReference type="PANTHER" id="PTHR21716">
    <property type="entry name" value="TRANSMEMBRANE PROTEIN"/>
    <property type="match status" value="1"/>
</dbReference>
<evidence type="ECO:0000256" key="4">
    <source>
        <dbReference type="ARBA" id="ARBA00022989"/>
    </source>
</evidence>
<feature type="transmembrane region" description="Helical" evidence="7">
    <location>
        <begin position="314"/>
        <end position="336"/>
    </location>
</feature>
<feature type="transmembrane region" description="Helical" evidence="7">
    <location>
        <begin position="82"/>
        <end position="103"/>
    </location>
</feature>
<evidence type="ECO:0000256" key="2">
    <source>
        <dbReference type="ARBA" id="ARBA00009773"/>
    </source>
</evidence>
<keyword evidence="9" id="KW-1185">Reference proteome</keyword>
<protein>
    <submittedName>
        <fullName evidence="8">Putative PurR-regulated permease PerM</fullName>
    </submittedName>
</protein>
<dbReference type="OrthoDB" id="5761230at2"/>
<feature type="region of interest" description="Disordered" evidence="6">
    <location>
        <begin position="345"/>
        <end position="372"/>
    </location>
</feature>
<name>A0A3D9FK47_9SPHN</name>
<dbReference type="Proteomes" id="UP000256310">
    <property type="component" value="Unassembled WGS sequence"/>
</dbReference>
<keyword evidence="5 7" id="KW-0472">Membrane</keyword>
<dbReference type="RefSeq" id="WP_116236731.1">
    <property type="nucleotide sequence ID" value="NZ_QRDP01000004.1"/>
</dbReference>
<dbReference type="EMBL" id="QRDP01000004">
    <property type="protein sequence ID" value="RED17461.1"/>
    <property type="molecule type" value="Genomic_DNA"/>
</dbReference>
<keyword evidence="4 7" id="KW-1133">Transmembrane helix</keyword>
<dbReference type="Pfam" id="PF01594">
    <property type="entry name" value="AI-2E_transport"/>
    <property type="match status" value="1"/>
</dbReference>
<feature type="transmembrane region" description="Helical" evidence="7">
    <location>
        <begin position="32"/>
        <end position="61"/>
    </location>
</feature>
<evidence type="ECO:0000256" key="1">
    <source>
        <dbReference type="ARBA" id="ARBA00004141"/>
    </source>
</evidence>
<feature type="transmembrane region" description="Helical" evidence="7">
    <location>
        <begin position="280"/>
        <end position="302"/>
    </location>
</feature>
<feature type="transmembrane region" description="Helical" evidence="7">
    <location>
        <begin position="157"/>
        <end position="180"/>
    </location>
</feature>
<keyword evidence="3 7" id="KW-0812">Transmembrane</keyword>
<dbReference type="GO" id="GO:0016020">
    <property type="term" value="C:membrane"/>
    <property type="evidence" value="ECO:0007669"/>
    <property type="project" value="UniProtKB-SubCell"/>
</dbReference>
<comment type="subcellular location">
    <subcellularLocation>
        <location evidence="1">Membrane</location>
        <topology evidence="1">Multi-pass membrane protein</topology>
    </subcellularLocation>
</comment>
<feature type="transmembrane region" description="Helical" evidence="7">
    <location>
        <begin position="243"/>
        <end position="268"/>
    </location>
</feature>
<evidence type="ECO:0000256" key="6">
    <source>
        <dbReference type="SAM" id="MobiDB-lite"/>
    </source>
</evidence>
<accession>A0A3D9FK47</accession>
<dbReference type="GO" id="GO:0055085">
    <property type="term" value="P:transmembrane transport"/>
    <property type="evidence" value="ECO:0007669"/>
    <property type="project" value="TreeGrafter"/>
</dbReference>
<evidence type="ECO:0000313" key="9">
    <source>
        <dbReference type="Proteomes" id="UP000256310"/>
    </source>
</evidence>
<dbReference type="InterPro" id="IPR002549">
    <property type="entry name" value="AI-2E-like"/>
</dbReference>
<organism evidence="8 9">
    <name type="scientific">Parasphingopyxis lamellibrachiae</name>
    <dbReference type="NCBI Taxonomy" id="680125"/>
    <lineage>
        <taxon>Bacteria</taxon>
        <taxon>Pseudomonadati</taxon>
        <taxon>Pseudomonadota</taxon>
        <taxon>Alphaproteobacteria</taxon>
        <taxon>Sphingomonadales</taxon>
        <taxon>Sphingomonadaceae</taxon>
        <taxon>Parasphingopyxis</taxon>
    </lineage>
</organism>
<gene>
    <name evidence="8" type="ORF">DFR46_2508</name>
</gene>
<comment type="similarity">
    <text evidence="2">Belongs to the autoinducer-2 exporter (AI-2E) (TC 2.A.86) family.</text>
</comment>
<feature type="transmembrane region" description="Helical" evidence="7">
    <location>
        <begin position="216"/>
        <end position="237"/>
    </location>
</feature>
<sequence>MSQRDELPGPYDGQAGPAEVRDPIIRQELKRAIAWAMVAIVVVLVWQLAQALLLIVAGLVFASLIDGGTKLLRPIIPYSRTLRLVVIVMLIIGGLAGIGWLAGIEIANQAEELRDTLAEQSSRLLASLDELGMMPGGTEITQIFRDVLGSVGSLTSALGSAVSGIATLFLIMVIGLFIAIEPNIYDRGVQWMLPRGSRPEFRRTTTRMAKTLQRLLAGRVLGMIFEGFLTWLLLTIAGVPMALLLGILAGLLAFIPNIGAFITGVLMVAVGLSASPELGFWAFIVYLVVQTFDGYVVIPMVAKQTVDLPPALTLSAQILFAALFGIIGLALADPIIAMTKAALERRSEHNDEEDEEERRRAAEAGATPTDPG</sequence>
<evidence type="ECO:0000256" key="3">
    <source>
        <dbReference type="ARBA" id="ARBA00022692"/>
    </source>
</evidence>
<dbReference type="PANTHER" id="PTHR21716:SF62">
    <property type="entry name" value="TRANSPORT PROTEIN YDBI-RELATED"/>
    <property type="match status" value="1"/>
</dbReference>
<evidence type="ECO:0000313" key="8">
    <source>
        <dbReference type="EMBL" id="RED17461.1"/>
    </source>
</evidence>
<comment type="caution">
    <text evidence="8">The sequence shown here is derived from an EMBL/GenBank/DDBJ whole genome shotgun (WGS) entry which is preliminary data.</text>
</comment>